<name>A0A0K1EID1_CHOCO</name>
<dbReference type="SUPFAM" id="SSF81606">
    <property type="entry name" value="PP2C-like"/>
    <property type="match status" value="1"/>
</dbReference>
<keyword evidence="3" id="KW-1185">Reference proteome</keyword>
<dbReference type="SMART" id="SM00332">
    <property type="entry name" value="PP2Cc"/>
    <property type="match status" value="1"/>
</dbReference>
<dbReference type="Pfam" id="PF13672">
    <property type="entry name" value="PP2C_2"/>
    <property type="match status" value="1"/>
</dbReference>
<dbReference type="RefSeq" id="WP_050432295.1">
    <property type="nucleotide sequence ID" value="NZ_CP012159.1"/>
</dbReference>
<organism evidence="2 3">
    <name type="scientific">Chondromyces crocatus</name>
    <dbReference type="NCBI Taxonomy" id="52"/>
    <lineage>
        <taxon>Bacteria</taxon>
        <taxon>Pseudomonadati</taxon>
        <taxon>Myxococcota</taxon>
        <taxon>Polyangia</taxon>
        <taxon>Polyangiales</taxon>
        <taxon>Polyangiaceae</taxon>
        <taxon>Chondromyces</taxon>
    </lineage>
</organism>
<accession>A0A0K1EID1</accession>
<dbReference type="STRING" id="52.CMC5_045060"/>
<dbReference type="Proteomes" id="UP000067626">
    <property type="component" value="Chromosome"/>
</dbReference>
<sequence length="258" mass="28059">MTRPLRIEAAGATDVGRQREHNEDSFVVDLELGLFIVADGIGGAASGEVASRMAVEVVRSCCAEERDLEITQPSDLDDTQSPVELRLLSCLWQANKQIFDTGMRDPRHRGMATTFAGMHVADGVAYIAHVGDSRVYRFRGGQITRLTEDHSLHNEFARRGEVLPEGIDPFIARSVVTRALGMERHVEVETRTERPEAGDVFLVCSDGLTGPVPDEDLVDVLAAAPDMASAIDLLIDLANQRGGPDNVTCVAVRFHGDP</sequence>
<dbReference type="AlphaFoldDB" id="A0A0K1EID1"/>
<dbReference type="EMBL" id="CP012159">
    <property type="protein sequence ID" value="AKT40353.1"/>
    <property type="molecule type" value="Genomic_DNA"/>
</dbReference>
<dbReference type="CDD" id="cd00143">
    <property type="entry name" value="PP2Cc"/>
    <property type="match status" value="1"/>
</dbReference>
<evidence type="ECO:0000313" key="2">
    <source>
        <dbReference type="EMBL" id="AKT40353.1"/>
    </source>
</evidence>
<dbReference type="InterPro" id="IPR036457">
    <property type="entry name" value="PPM-type-like_dom_sf"/>
</dbReference>
<gene>
    <name evidence="2" type="ORF">CMC5_045060</name>
</gene>
<dbReference type="InterPro" id="IPR015655">
    <property type="entry name" value="PP2C"/>
</dbReference>
<feature type="domain" description="PPM-type phosphatase" evidence="1">
    <location>
        <begin position="9"/>
        <end position="254"/>
    </location>
</feature>
<dbReference type="PANTHER" id="PTHR47992">
    <property type="entry name" value="PROTEIN PHOSPHATASE"/>
    <property type="match status" value="1"/>
</dbReference>
<dbReference type="InterPro" id="IPR001932">
    <property type="entry name" value="PPM-type_phosphatase-like_dom"/>
</dbReference>
<reference evidence="2 3" key="1">
    <citation type="submission" date="2015-07" db="EMBL/GenBank/DDBJ databases">
        <title>Genome analysis of myxobacterium Chondromyces crocatus Cm c5 reveals a high potential for natural compound synthesis and the genetic basis for the loss of fruiting body formation.</title>
        <authorList>
            <person name="Zaburannyi N."/>
            <person name="Bunk B."/>
            <person name="Maier J."/>
            <person name="Overmann J."/>
            <person name="Mueller R."/>
        </authorList>
    </citation>
    <scope>NUCLEOTIDE SEQUENCE [LARGE SCALE GENOMIC DNA]</scope>
    <source>
        <strain evidence="2 3">Cm c5</strain>
    </source>
</reference>
<dbReference type="KEGG" id="ccro:CMC5_045060"/>
<dbReference type="PROSITE" id="PS51746">
    <property type="entry name" value="PPM_2"/>
    <property type="match status" value="1"/>
</dbReference>
<dbReference type="Gene3D" id="3.60.40.10">
    <property type="entry name" value="PPM-type phosphatase domain"/>
    <property type="match status" value="1"/>
</dbReference>
<evidence type="ECO:0000259" key="1">
    <source>
        <dbReference type="PROSITE" id="PS51746"/>
    </source>
</evidence>
<dbReference type="GO" id="GO:0004722">
    <property type="term" value="F:protein serine/threonine phosphatase activity"/>
    <property type="evidence" value="ECO:0007669"/>
    <property type="project" value="InterPro"/>
</dbReference>
<protein>
    <submittedName>
        <fullName evidence="2">Protein phosphatase</fullName>
    </submittedName>
</protein>
<dbReference type="SMART" id="SM00331">
    <property type="entry name" value="PP2C_SIG"/>
    <property type="match status" value="1"/>
</dbReference>
<proteinExistence type="predicted"/>
<evidence type="ECO:0000313" key="3">
    <source>
        <dbReference type="Proteomes" id="UP000067626"/>
    </source>
</evidence>
<dbReference type="OrthoDB" id="9801841at2"/>